<comment type="caution">
    <text evidence="9">The sequence shown here is derived from an EMBL/GenBank/DDBJ whole genome shotgun (WGS) entry which is preliminary data.</text>
</comment>
<dbReference type="VEuPathDB" id="VectorBase:RSAN_034946"/>
<evidence type="ECO:0000256" key="6">
    <source>
        <dbReference type="ARBA" id="ARBA00023136"/>
    </source>
</evidence>
<dbReference type="PANTHER" id="PTHR15045:SF1">
    <property type="entry name" value="FUCOSE-1-PHOSPHATE GUANYLYLTRANSFERASE"/>
    <property type="match status" value="1"/>
</dbReference>
<accession>A0A9D4T3B6</accession>
<evidence type="ECO:0000313" key="10">
    <source>
        <dbReference type="Proteomes" id="UP000821837"/>
    </source>
</evidence>
<keyword evidence="4" id="KW-0547">Nucleotide-binding</keyword>
<keyword evidence="3 7" id="KW-0812">Transmembrane</keyword>
<keyword evidence="10" id="KW-1185">Reference proteome</keyword>
<protein>
    <recommendedName>
        <fullName evidence="8">GDP-fucose pyrophosphorylase domain-containing protein</fullName>
    </recommendedName>
</protein>
<feature type="transmembrane region" description="Helical" evidence="7">
    <location>
        <begin position="504"/>
        <end position="524"/>
    </location>
</feature>
<keyword evidence="5 7" id="KW-1133">Transmembrane helix</keyword>
<evidence type="ECO:0000256" key="2">
    <source>
        <dbReference type="ARBA" id="ARBA00022679"/>
    </source>
</evidence>
<dbReference type="PANTHER" id="PTHR15045">
    <property type="entry name" value="FUCOSE-1-PHOSPHATE GUANYLYLTRANSFERASE"/>
    <property type="match status" value="1"/>
</dbReference>
<reference evidence="9" key="2">
    <citation type="submission" date="2021-09" db="EMBL/GenBank/DDBJ databases">
        <authorList>
            <person name="Jia N."/>
            <person name="Wang J."/>
            <person name="Shi W."/>
            <person name="Du L."/>
            <person name="Sun Y."/>
            <person name="Zhan W."/>
            <person name="Jiang J."/>
            <person name="Wang Q."/>
            <person name="Zhang B."/>
            <person name="Ji P."/>
            <person name="Sakyi L.B."/>
            <person name="Cui X."/>
            <person name="Yuan T."/>
            <person name="Jiang B."/>
            <person name="Yang W."/>
            <person name="Lam T.T.-Y."/>
            <person name="Chang Q."/>
            <person name="Ding S."/>
            <person name="Wang X."/>
            <person name="Zhu J."/>
            <person name="Ruan X."/>
            <person name="Zhao L."/>
            <person name="Wei J."/>
            <person name="Que T."/>
            <person name="Du C."/>
            <person name="Cheng J."/>
            <person name="Dai P."/>
            <person name="Han X."/>
            <person name="Huang E."/>
            <person name="Gao Y."/>
            <person name="Liu J."/>
            <person name="Shao H."/>
            <person name="Ye R."/>
            <person name="Li L."/>
            <person name="Wei W."/>
            <person name="Wang X."/>
            <person name="Wang C."/>
            <person name="Huo Q."/>
            <person name="Li W."/>
            <person name="Guo W."/>
            <person name="Chen H."/>
            <person name="Chen S."/>
            <person name="Zhou L."/>
            <person name="Zhou L."/>
            <person name="Ni X."/>
            <person name="Tian J."/>
            <person name="Zhou Y."/>
            <person name="Sheng Y."/>
            <person name="Liu T."/>
            <person name="Pan Y."/>
            <person name="Xia L."/>
            <person name="Li J."/>
            <person name="Zhao F."/>
            <person name="Cao W."/>
        </authorList>
    </citation>
    <scope>NUCLEOTIDE SEQUENCE</scope>
    <source>
        <strain evidence="9">Rsan-2018</strain>
        <tissue evidence="9">Larvae</tissue>
    </source>
</reference>
<dbReference type="Pfam" id="PF03619">
    <property type="entry name" value="Solute_trans_a"/>
    <property type="match status" value="1"/>
</dbReference>
<evidence type="ECO:0000259" key="8">
    <source>
        <dbReference type="Pfam" id="PF07959"/>
    </source>
</evidence>
<evidence type="ECO:0000256" key="1">
    <source>
        <dbReference type="ARBA" id="ARBA00004141"/>
    </source>
</evidence>
<dbReference type="AlphaFoldDB" id="A0A9D4T3B6"/>
<reference evidence="9" key="1">
    <citation type="journal article" date="2020" name="Cell">
        <title>Large-Scale Comparative Analyses of Tick Genomes Elucidate Their Genetic Diversity and Vector Capacities.</title>
        <authorList>
            <consortium name="Tick Genome and Microbiome Consortium (TIGMIC)"/>
            <person name="Jia N."/>
            <person name="Wang J."/>
            <person name="Shi W."/>
            <person name="Du L."/>
            <person name="Sun Y."/>
            <person name="Zhan W."/>
            <person name="Jiang J.F."/>
            <person name="Wang Q."/>
            <person name="Zhang B."/>
            <person name="Ji P."/>
            <person name="Bell-Sakyi L."/>
            <person name="Cui X.M."/>
            <person name="Yuan T.T."/>
            <person name="Jiang B.G."/>
            <person name="Yang W.F."/>
            <person name="Lam T.T."/>
            <person name="Chang Q.C."/>
            <person name="Ding S.J."/>
            <person name="Wang X.J."/>
            <person name="Zhu J.G."/>
            <person name="Ruan X.D."/>
            <person name="Zhao L."/>
            <person name="Wei J.T."/>
            <person name="Ye R.Z."/>
            <person name="Que T.C."/>
            <person name="Du C.H."/>
            <person name="Zhou Y.H."/>
            <person name="Cheng J.X."/>
            <person name="Dai P.F."/>
            <person name="Guo W.B."/>
            <person name="Han X.H."/>
            <person name="Huang E.J."/>
            <person name="Li L.F."/>
            <person name="Wei W."/>
            <person name="Gao Y.C."/>
            <person name="Liu J.Z."/>
            <person name="Shao H.Z."/>
            <person name="Wang X."/>
            <person name="Wang C.C."/>
            <person name="Yang T.C."/>
            <person name="Huo Q.B."/>
            <person name="Li W."/>
            <person name="Chen H.Y."/>
            <person name="Chen S.E."/>
            <person name="Zhou L.G."/>
            <person name="Ni X.B."/>
            <person name="Tian J.H."/>
            <person name="Sheng Y."/>
            <person name="Liu T."/>
            <person name="Pan Y.S."/>
            <person name="Xia L.Y."/>
            <person name="Li J."/>
            <person name="Zhao F."/>
            <person name="Cao W.C."/>
        </authorList>
    </citation>
    <scope>NUCLEOTIDE SEQUENCE</scope>
    <source>
        <strain evidence="9">Rsan-2018</strain>
    </source>
</reference>
<name>A0A9D4T3B6_RHISA</name>
<dbReference type="GO" id="GO:0016772">
    <property type="term" value="F:transferase activity, transferring phosphorus-containing groups"/>
    <property type="evidence" value="ECO:0007669"/>
    <property type="project" value="InterPro"/>
</dbReference>
<evidence type="ECO:0000256" key="5">
    <source>
        <dbReference type="ARBA" id="ARBA00022989"/>
    </source>
</evidence>
<feature type="transmembrane region" description="Helical" evidence="7">
    <location>
        <begin position="544"/>
        <end position="563"/>
    </location>
</feature>
<dbReference type="SMART" id="SM01417">
    <property type="entry name" value="Solute_trans_a"/>
    <property type="match status" value="1"/>
</dbReference>
<comment type="subcellular location">
    <subcellularLocation>
        <location evidence="1">Membrane</location>
        <topology evidence="1">Multi-pass membrane protein</topology>
    </subcellularLocation>
</comment>
<dbReference type="InterPro" id="IPR012887">
    <property type="entry name" value="GDP_fucose_pyrophosphorylase"/>
</dbReference>
<dbReference type="EMBL" id="JABSTV010001248">
    <property type="protein sequence ID" value="KAH7968627.1"/>
    <property type="molecule type" value="Genomic_DNA"/>
</dbReference>
<sequence length="621" mass="69935">MELTVPDFMRRCIESYEALRGKVPSEVDIAFWDAVVISAADEDQATAFREQIAQRKERNLIPLVPYHVFSDPPGPKVGSGGATLHILEHLRNMYGEEQRRMRILLIHTGGQSKRLPSHSALGKLFAFLPISVATEFQMFDLKVAMYSPFLAKMKAGVFLTCSDDIETYTLPLFEGSTQSCQWSFDKSGFTALAHPSPISVGLTHGVYVLPKEVQSTSTCLTTECLEVLQKPTEKRMRDKGAIFEEGESNKEFAYTDSAFFFDCSVVDKLIKFYTQIKPVTQEIDAYRDFLQLLGSRSRSCVSQAGEGGAGDQLGVQQVLHNCELHVVVLPLSKFYHLGTMQEYIDNLCFSETFAEELQTSRILWMVPIYSLNCWLALTWPKTGIYLDTIRECYEAYHRPSVKHIFPLCFLRPCPGGLRFISSCRHGILQYTVIRPITTALALITEMFGKYGEGKFDLGYSYPYIVVINNISQFVAMYSLVLFYKAYRNELTPMSPIPKFLCIKAVVFFSFFQSVIISLLIYTGLVSPSFFSEKGTAGDVNRGLQDFLICIEMFVAAVAHYFAFSHVPYVDPHARPIPCCLSFMAMWDVSDVTQDVSDHIRHVGKAGYSLLPLIHGRAGPLT</sequence>
<evidence type="ECO:0000256" key="4">
    <source>
        <dbReference type="ARBA" id="ARBA00022741"/>
    </source>
</evidence>
<dbReference type="InterPro" id="IPR005178">
    <property type="entry name" value="Ostalpha/TMEM184C"/>
</dbReference>
<dbReference type="GO" id="GO:0042350">
    <property type="term" value="P:GDP-L-fucose biosynthetic process"/>
    <property type="evidence" value="ECO:0007669"/>
    <property type="project" value="UniProtKB-ARBA"/>
</dbReference>
<dbReference type="Pfam" id="PF07959">
    <property type="entry name" value="Fucose_pyrophosphorylase"/>
    <property type="match status" value="1"/>
</dbReference>
<organism evidence="9 10">
    <name type="scientific">Rhipicephalus sanguineus</name>
    <name type="common">Brown dog tick</name>
    <name type="synonym">Ixodes sanguineus</name>
    <dbReference type="NCBI Taxonomy" id="34632"/>
    <lineage>
        <taxon>Eukaryota</taxon>
        <taxon>Metazoa</taxon>
        <taxon>Ecdysozoa</taxon>
        <taxon>Arthropoda</taxon>
        <taxon>Chelicerata</taxon>
        <taxon>Arachnida</taxon>
        <taxon>Acari</taxon>
        <taxon>Parasitiformes</taxon>
        <taxon>Ixodida</taxon>
        <taxon>Ixodoidea</taxon>
        <taxon>Ixodidae</taxon>
        <taxon>Rhipicephalinae</taxon>
        <taxon>Rhipicephalus</taxon>
        <taxon>Rhipicephalus</taxon>
    </lineage>
</organism>
<gene>
    <name evidence="9" type="ORF">HPB52_010406</name>
</gene>
<dbReference type="GO" id="GO:0016020">
    <property type="term" value="C:membrane"/>
    <property type="evidence" value="ECO:0007669"/>
    <property type="project" value="UniProtKB-SubCell"/>
</dbReference>
<feature type="transmembrane region" description="Helical" evidence="7">
    <location>
        <begin position="460"/>
        <end position="483"/>
    </location>
</feature>
<evidence type="ECO:0000256" key="3">
    <source>
        <dbReference type="ARBA" id="ARBA00022692"/>
    </source>
</evidence>
<evidence type="ECO:0000256" key="7">
    <source>
        <dbReference type="SAM" id="Phobius"/>
    </source>
</evidence>
<proteinExistence type="predicted"/>
<keyword evidence="2" id="KW-0808">Transferase</keyword>
<evidence type="ECO:0000313" key="9">
    <source>
        <dbReference type="EMBL" id="KAH7968627.1"/>
    </source>
</evidence>
<dbReference type="Proteomes" id="UP000821837">
    <property type="component" value="Unassembled WGS sequence"/>
</dbReference>
<dbReference type="GO" id="GO:0000166">
    <property type="term" value="F:nucleotide binding"/>
    <property type="evidence" value="ECO:0007669"/>
    <property type="project" value="UniProtKB-KW"/>
</dbReference>
<keyword evidence="6 7" id="KW-0472">Membrane</keyword>
<feature type="domain" description="GDP-fucose pyrophosphorylase" evidence="8">
    <location>
        <begin position="99"/>
        <end position="362"/>
    </location>
</feature>